<protein>
    <submittedName>
        <fullName evidence="1">Uncharacterized protein</fullName>
    </submittedName>
</protein>
<accession>A0ABS8SMV0</accession>
<proteinExistence type="predicted"/>
<dbReference type="Proteomes" id="UP000823775">
    <property type="component" value="Unassembled WGS sequence"/>
</dbReference>
<comment type="caution">
    <text evidence="1">The sequence shown here is derived from an EMBL/GenBank/DDBJ whole genome shotgun (WGS) entry which is preliminary data.</text>
</comment>
<sequence>MKLKAHHSISQPERKELPNSQLSPFLRRTPITNEKGSEDSIQSPTTFPESAVWDFVLLQNAAEMLVVECCFWVLQAWMLHGNGIELFVASMGFGFTCQNDSLVRVLARESKHFVTSKLLKSFHWMFEHGLLFDKLILYWEV</sequence>
<keyword evidence="2" id="KW-1185">Reference proteome</keyword>
<dbReference type="EMBL" id="JACEIK010000645">
    <property type="protein sequence ID" value="MCD7460283.1"/>
    <property type="molecule type" value="Genomic_DNA"/>
</dbReference>
<evidence type="ECO:0000313" key="2">
    <source>
        <dbReference type="Proteomes" id="UP000823775"/>
    </source>
</evidence>
<name>A0ABS8SMV0_DATST</name>
<organism evidence="1 2">
    <name type="scientific">Datura stramonium</name>
    <name type="common">Jimsonweed</name>
    <name type="synonym">Common thornapple</name>
    <dbReference type="NCBI Taxonomy" id="4076"/>
    <lineage>
        <taxon>Eukaryota</taxon>
        <taxon>Viridiplantae</taxon>
        <taxon>Streptophyta</taxon>
        <taxon>Embryophyta</taxon>
        <taxon>Tracheophyta</taxon>
        <taxon>Spermatophyta</taxon>
        <taxon>Magnoliopsida</taxon>
        <taxon>eudicotyledons</taxon>
        <taxon>Gunneridae</taxon>
        <taxon>Pentapetalae</taxon>
        <taxon>asterids</taxon>
        <taxon>lamiids</taxon>
        <taxon>Solanales</taxon>
        <taxon>Solanaceae</taxon>
        <taxon>Solanoideae</taxon>
        <taxon>Datureae</taxon>
        <taxon>Datura</taxon>
    </lineage>
</organism>
<gene>
    <name evidence="1" type="ORF">HAX54_043227</name>
</gene>
<evidence type="ECO:0000313" key="1">
    <source>
        <dbReference type="EMBL" id="MCD7460283.1"/>
    </source>
</evidence>
<reference evidence="1 2" key="1">
    <citation type="journal article" date="2021" name="BMC Genomics">
        <title>Datura genome reveals duplications of psychoactive alkaloid biosynthetic genes and high mutation rate following tissue culture.</title>
        <authorList>
            <person name="Rajewski A."/>
            <person name="Carter-House D."/>
            <person name="Stajich J."/>
            <person name="Litt A."/>
        </authorList>
    </citation>
    <scope>NUCLEOTIDE SEQUENCE [LARGE SCALE GENOMIC DNA]</scope>
    <source>
        <strain evidence="1">AR-01</strain>
    </source>
</reference>